<dbReference type="Proteomes" id="UP000242427">
    <property type="component" value="Unassembled WGS sequence"/>
</dbReference>
<reference evidence="5 6" key="1">
    <citation type="submission" date="2018-03" db="EMBL/GenBank/DDBJ databases">
        <title>Chitinolytic properties of Streptosporangium nondiastaticum TBG75A20.</title>
        <authorList>
            <person name="Gayathri V."/>
            <person name="Shiburaj S."/>
        </authorList>
    </citation>
    <scope>NUCLEOTIDE SEQUENCE [LARGE SCALE GENOMIC DNA]</scope>
    <source>
        <strain evidence="5 6">TBG75A20</strain>
    </source>
</reference>
<keyword evidence="3" id="KW-1133">Transmembrane helix</keyword>
<feature type="compositionally biased region" description="Gly residues" evidence="2">
    <location>
        <begin position="409"/>
        <end position="420"/>
    </location>
</feature>
<gene>
    <name evidence="5" type="ORF">B7P34_17245</name>
</gene>
<sequence>MAGSAGIPGSVRPPVRGPLRPVRPPRPRGGRSAAVTHSPGRPGPPASPSCSAFFEEPDERPPAPRRRRRWLRWLALATALTVLGVVALGWFLYERLNSNITTDTATADELRRWEKERPVALVKGAQNILIIGSDTRSGAGNGQYGEDSGTQRSDTTILLHLAADRKSSTAVSLPRDLMSMIPRCRRPDGTETNERFAQFNWAYEQAGAACTIRTVEKISGIRITHHVILDFNGFKRLVDAVDGVEVCLKQPVDDQEAKLRLPAGRQTLHGEQALGYVRARYSLGGGSDTERMGRQQQFLGALFKEMKSDGVLLNPTRLYPVLDAATRSLTTDSGLDSLRKMYDLVRTVRTVPSDRALFLTVPRRPYPYNPNRDELVQPDADQLFKQLREDRPVSVSGSVRAAENKPGGTKPGGGRPGAGKPGTEEGPDGSEGPTGPGSQEGPGSPQGPSGTGNTGGTGGTGGPAWTPGTGGTGGPAAPGVPRAPRGTGGQNGTAVPPGGNFSANASAPASSAGSPPPGAPPTYEGTTAARGICG</sequence>
<evidence type="ECO:0000256" key="1">
    <source>
        <dbReference type="ARBA" id="ARBA00006068"/>
    </source>
</evidence>
<dbReference type="PANTHER" id="PTHR33392">
    <property type="entry name" value="POLYISOPRENYL-TEICHOIC ACID--PEPTIDOGLYCAN TEICHOIC ACID TRANSFERASE TAGU"/>
    <property type="match status" value="1"/>
</dbReference>
<dbReference type="PANTHER" id="PTHR33392:SF6">
    <property type="entry name" value="POLYISOPRENYL-TEICHOIC ACID--PEPTIDOGLYCAN TEICHOIC ACID TRANSFERASE TAGU"/>
    <property type="match status" value="1"/>
</dbReference>
<dbReference type="NCBIfam" id="TIGR00350">
    <property type="entry name" value="lytR_cpsA_psr"/>
    <property type="match status" value="1"/>
</dbReference>
<name>A0A9X7JPK6_9ACTN</name>
<feature type="compositionally biased region" description="Gly residues" evidence="2">
    <location>
        <begin position="449"/>
        <end position="476"/>
    </location>
</feature>
<keyword evidence="3" id="KW-0472">Membrane</keyword>
<feature type="domain" description="Cell envelope-related transcriptional attenuator" evidence="4">
    <location>
        <begin position="152"/>
        <end position="308"/>
    </location>
</feature>
<accession>A0A9X7JPK6</accession>
<organism evidence="5 6">
    <name type="scientific">Streptosporangium nondiastaticum</name>
    <dbReference type="NCBI Taxonomy" id="35764"/>
    <lineage>
        <taxon>Bacteria</taxon>
        <taxon>Bacillati</taxon>
        <taxon>Actinomycetota</taxon>
        <taxon>Actinomycetes</taxon>
        <taxon>Streptosporangiales</taxon>
        <taxon>Streptosporangiaceae</taxon>
        <taxon>Streptosporangium</taxon>
    </lineage>
</organism>
<feature type="region of interest" description="Disordered" evidence="2">
    <location>
        <begin position="1"/>
        <end position="65"/>
    </location>
</feature>
<feature type="compositionally biased region" description="Low complexity" evidence="2">
    <location>
        <begin position="498"/>
        <end position="513"/>
    </location>
</feature>
<evidence type="ECO:0000256" key="3">
    <source>
        <dbReference type="SAM" id="Phobius"/>
    </source>
</evidence>
<proteinExistence type="inferred from homology"/>
<comment type="caution">
    <text evidence="5">The sequence shown here is derived from an EMBL/GenBank/DDBJ whole genome shotgun (WGS) entry which is preliminary data.</text>
</comment>
<evidence type="ECO:0000259" key="4">
    <source>
        <dbReference type="Pfam" id="PF03816"/>
    </source>
</evidence>
<feature type="transmembrane region" description="Helical" evidence="3">
    <location>
        <begin position="70"/>
        <end position="93"/>
    </location>
</feature>
<protein>
    <submittedName>
        <fullName evidence="5">LytR family transcriptional regulator</fullName>
    </submittedName>
</protein>
<evidence type="ECO:0000313" key="5">
    <source>
        <dbReference type="EMBL" id="PSJ27510.1"/>
    </source>
</evidence>
<dbReference type="Pfam" id="PF03816">
    <property type="entry name" value="LytR_cpsA_psr"/>
    <property type="match status" value="1"/>
</dbReference>
<keyword evidence="6" id="KW-1185">Reference proteome</keyword>
<dbReference type="InterPro" id="IPR004474">
    <property type="entry name" value="LytR_CpsA_psr"/>
</dbReference>
<keyword evidence="3" id="KW-0812">Transmembrane</keyword>
<dbReference type="Gene3D" id="3.40.630.190">
    <property type="entry name" value="LCP protein"/>
    <property type="match status" value="1"/>
</dbReference>
<dbReference type="OrthoDB" id="5168236at2"/>
<comment type="similarity">
    <text evidence="1">Belongs to the LytR/CpsA/Psr (LCP) family.</text>
</comment>
<evidence type="ECO:0000313" key="6">
    <source>
        <dbReference type="Proteomes" id="UP000242427"/>
    </source>
</evidence>
<feature type="region of interest" description="Disordered" evidence="2">
    <location>
        <begin position="389"/>
        <end position="534"/>
    </location>
</feature>
<evidence type="ECO:0000256" key="2">
    <source>
        <dbReference type="SAM" id="MobiDB-lite"/>
    </source>
</evidence>
<dbReference type="EMBL" id="PXWG01000041">
    <property type="protein sequence ID" value="PSJ27510.1"/>
    <property type="molecule type" value="Genomic_DNA"/>
</dbReference>
<dbReference type="InterPro" id="IPR050922">
    <property type="entry name" value="LytR/CpsA/Psr_CW_biosynth"/>
</dbReference>
<dbReference type="AlphaFoldDB" id="A0A9X7JPK6"/>